<keyword evidence="2" id="KW-1185">Reference proteome</keyword>
<protein>
    <recommendedName>
        <fullName evidence="3">Lipoprotein</fullName>
    </recommendedName>
</protein>
<gene>
    <name evidence="1" type="ordered locus">Daci_4115</name>
</gene>
<dbReference type="Proteomes" id="UP000000784">
    <property type="component" value="Chromosome"/>
</dbReference>
<evidence type="ECO:0000313" key="2">
    <source>
        <dbReference type="Proteomes" id="UP000000784"/>
    </source>
</evidence>
<dbReference type="AlphaFoldDB" id="A9C2U2"/>
<proteinExistence type="predicted"/>
<dbReference type="EMBL" id="CP000884">
    <property type="protein sequence ID" value="ABX36746.1"/>
    <property type="molecule type" value="Genomic_DNA"/>
</dbReference>
<dbReference type="HOGENOM" id="CLU_1980769_0_0_4"/>
<evidence type="ECO:0008006" key="3">
    <source>
        <dbReference type="Google" id="ProtNLM"/>
    </source>
</evidence>
<dbReference type="GeneID" id="25359890"/>
<dbReference type="PROSITE" id="PS51257">
    <property type="entry name" value="PROKAR_LIPOPROTEIN"/>
    <property type="match status" value="1"/>
</dbReference>
<dbReference type="STRING" id="398578.Daci_4115"/>
<sequence length="143" mass="14974">MKKVLITALVVALCGCAPTPYRTAVDDLSDASLNEVIAYSNEIKDFLYSGGNEIEAIELGKKAVLHVLKDPDSAKFRDVRLKAYFDGAVVCGQVNAKNSYGGYAGFKSFVAGIKGATLRDESSRYATVNAASNTGIGAACPGG</sequence>
<accession>A9C2U2</accession>
<reference evidence="1 2" key="1">
    <citation type="journal article" date="2004" name="Appl. Environ. Microbiol.">
        <title>Mineralization of individual congeners of linear alkylbenzenesulfonate by defined pairs of heterotrophic bacteria.</title>
        <authorList>
            <person name="Schleheck D."/>
            <person name="Knepper T.P."/>
            <person name="Fischer K."/>
            <person name="Cook A.M."/>
        </authorList>
    </citation>
    <scope>NUCLEOTIDE SEQUENCE [LARGE SCALE GENOMIC DNA]</scope>
    <source>
        <strain evidence="2">DSM 14801 / SPH-1</strain>
    </source>
</reference>
<dbReference type="KEGG" id="dac:Daci_4115"/>
<organism evidence="1 2">
    <name type="scientific">Delftia acidovorans (strain DSM 14801 / SPH-1)</name>
    <dbReference type="NCBI Taxonomy" id="398578"/>
    <lineage>
        <taxon>Bacteria</taxon>
        <taxon>Pseudomonadati</taxon>
        <taxon>Pseudomonadota</taxon>
        <taxon>Betaproteobacteria</taxon>
        <taxon>Burkholderiales</taxon>
        <taxon>Comamonadaceae</taxon>
        <taxon>Delftia</taxon>
    </lineage>
</organism>
<name>A9C2U2_DELAS</name>
<dbReference type="RefSeq" id="WP_012205936.1">
    <property type="nucleotide sequence ID" value="NC_010002.1"/>
</dbReference>
<reference evidence="2" key="2">
    <citation type="submission" date="2007-11" db="EMBL/GenBank/DDBJ databases">
        <title>Complete sequence of Delftia acidovorans DSM 14801 / SPH-1.</title>
        <authorList>
            <person name="Copeland A."/>
            <person name="Lucas S."/>
            <person name="Lapidus A."/>
            <person name="Barry K."/>
            <person name="Glavina del Rio T."/>
            <person name="Dalin E."/>
            <person name="Tice H."/>
            <person name="Pitluck S."/>
            <person name="Lowry S."/>
            <person name="Clum A."/>
            <person name="Schmutz J."/>
            <person name="Larimer F."/>
            <person name="Land M."/>
            <person name="Hauser L."/>
            <person name="Kyrpides N."/>
            <person name="Kim E."/>
            <person name="Schleheck D."/>
            <person name="Richardson P."/>
        </authorList>
    </citation>
    <scope>NUCLEOTIDE SEQUENCE [LARGE SCALE GENOMIC DNA]</scope>
    <source>
        <strain evidence="2">DSM 14801 / SPH-1</strain>
    </source>
</reference>
<dbReference type="eggNOG" id="ENOG5033C7A">
    <property type="taxonomic scope" value="Bacteria"/>
</dbReference>
<evidence type="ECO:0000313" key="1">
    <source>
        <dbReference type="EMBL" id="ABX36746.1"/>
    </source>
</evidence>